<dbReference type="InterPro" id="IPR008780">
    <property type="entry name" value="Plasmodium_Vir"/>
</dbReference>
<gene>
    <name evidence="1" type="ORF">POVCU1_052450</name>
</gene>
<dbReference type="Pfam" id="PF05795">
    <property type="entry name" value="Plasmodium_Vir"/>
    <property type="match status" value="2"/>
</dbReference>
<dbReference type="Proteomes" id="UP000078546">
    <property type="component" value="Unassembled WGS sequence"/>
</dbReference>
<reference evidence="2" key="1">
    <citation type="submission" date="2016-05" db="EMBL/GenBank/DDBJ databases">
        <authorList>
            <person name="Naeem Raeece"/>
        </authorList>
    </citation>
    <scope>NUCLEOTIDE SEQUENCE [LARGE SCALE GENOMIC DNA]</scope>
</reference>
<proteinExistence type="predicted"/>
<accession>A0A1A8X6J6</accession>
<evidence type="ECO:0000313" key="1">
    <source>
        <dbReference type="EMBL" id="SBS99389.1"/>
    </source>
</evidence>
<dbReference type="EMBL" id="FLQV01001276">
    <property type="protein sequence ID" value="SBS99389.1"/>
    <property type="molecule type" value="Genomic_DNA"/>
</dbReference>
<dbReference type="AlphaFoldDB" id="A0A1A8X6J6"/>
<organism evidence="1 2">
    <name type="scientific">Plasmodium ovale curtisi</name>
    <dbReference type="NCBI Taxonomy" id="864141"/>
    <lineage>
        <taxon>Eukaryota</taxon>
        <taxon>Sar</taxon>
        <taxon>Alveolata</taxon>
        <taxon>Apicomplexa</taxon>
        <taxon>Aconoidasida</taxon>
        <taxon>Haemosporida</taxon>
        <taxon>Plasmodiidae</taxon>
        <taxon>Plasmodium</taxon>
        <taxon>Plasmodium (Plasmodium)</taxon>
    </lineage>
</organism>
<name>A0A1A8X6J6_PLAOA</name>
<sequence length="590" mass="70109">MDKNIVEKVLKLLDKDIIDAKNGSKLYMFYNYFDMDIYSNERNVLCKGENITDPAILTVCRKLDKIFEDWEDILKFAESVNVDKKMCCVYLIYWLHSQVKDINFDYLSINFLYNKLSIFFETNFKNEKDNYAKSFVKIYDRNVLRNKKELYDFLEYYKYLRLKLDNENSDNTVYCSYIEYIFDVYNKMDRDYNSKCSGFYGEMVPFKEKFISDNNELNYIKRKCPIISKKLVTEVKKSSSCPSEHEEKVHTEMLLQKRGTPAVKENITKVESPRGTQEKVKLDDDISKKLPSLKIYAELKNGDNANLKISECDMLKIKDAKAKNICANVVKNLKKMTELDYKKEHNEYCLHFVRWLYEEIGKIPGIDWKNIYKNPDITKLFRVQFPINSKSPKYRCYYDFAGDINEWKEKADLLDYFQIFDKINNDTTCVNVKCKKNCTFFENINKLYKKHKKKCCTRFHYGGYFDNCLDYFKCDNKYNPKTFISKLKCQIEKSNENTEELDEPIPIDENVILKSLKSLSLLNFPKIKCNGLMCDTFSFTPFGTWLNKRLMKRRNSFTLDEDINYFQQNTLGRGNVNSQNRRINIAYQTA</sequence>
<protein>
    <submittedName>
        <fullName evidence="1">PIR Superfamily Protein</fullName>
    </submittedName>
</protein>
<evidence type="ECO:0000313" key="2">
    <source>
        <dbReference type="Proteomes" id="UP000078546"/>
    </source>
</evidence>